<evidence type="ECO:0000313" key="1">
    <source>
        <dbReference type="EMBL" id="NLR66900.1"/>
    </source>
</evidence>
<accession>A0A847RM72</accession>
<comment type="caution">
    <text evidence="1">The sequence shown here is derived from an EMBL/GenBank/DDBJ whole genome shotgun (WGS) entry which is preliminary data.</text>
</comment>
<name>A0A847RM72_9BACT</name>
<dbReference type="Proteomes" id="UP000570474">
    <property type="component" value="Unassembled WGS sequence"/>
</dbReference>
<protein>
    <submittedName>
        <fullName evidence="1">Uncharacterized protein</fullName>
    </submittedName>
</protein>
<dbReference type="EMBL" id="JABAIA010000002">
    <property type="protein sequence ID" value="NLR66900.1"/>
    <property type="molecule type" value="Genomic_DNA"/>
</dbReference>
<reference evidence="1 2" key="1">
    <citation type="submission" date="2020-04" db="EMBL/GenBank/DDBJ databases">
        <authorList>
            <person name="Yin C."/>
        </authorList>
    </citation>
    <scope>NUCLEOTIDE SEQUENCE [LARGE SCALE GENOMIC DNA]</scope>
    <source>
        <strain evidence="1 2">Ae27</strain>
    </source>
</reference>
<gene>
    <name evidence="1" type="ORF">HGH92_21510</name>
</gene>
<keyword evidence="2" id="KW-1185">Reference proteome</keyword>
<dbReference type="AlphaFoldDB" id="A0A847RM72"/>
<proteinExistence type="predicted"/>
<evidence type="ECO:0000313" key="2">
    <source>
        <dbReference type="Proteomes" id="UP000570474"/>
    </source>
</evidence>
<organism evidence="1 2">
    <name type="scientific">Chitinophaga varians</name>
    <dbReference type="NCBI Taxonomy" id="2202339"/>
    <lineage>
        <taxon>Bacteria</taxon>
        <taxon>Pseudomonadati</taxon>
        <taxon>Bacteroidota</taxon>
        <taxon>Chitinophagia</taxon>
        <taxon>Chitinophagales</taxon>
        <taxon>Chitinophagaceae</taxon>
        <taxon>Chitinophaga</taxon>
    </lineage>
</organism>
<dbReference type="RefSeq" id="WP_168872798.1">
    <property type="nucleotide sequence ID" value="NZ_JABAIA010000002.1"/>
</dbReference>
<sequence>MKVTDYYTQLGSNAIGVLQASLGNEDLELLSSNHAFIHDLSLWLEVLDARPESSILKNAVKEFQIAILSNNLGFYQQAFMGLRFFFERTLVAIHFSAKEIELNLWKLGERDTYWSELVDKDNGIFSTKFCKAFFPELKDEIRHFEAITTKIYRECSEFVHGNQSVIKIIPGQISYSKELFYEWNIKADAIRRVVLFVLCLRYLKHLGGDDVKKVENTIADEFKSISQIKDLIIN</sequence>